<keyword evidence="9" id="KW-1185">Reference proteome</keyword>
<dbReference type="Pfam" id="PF04042">
    <property type="entry name" value="DNA_pol_E_B"/>
    <property type="match status" value="1"/>
</dbReference>
<dbReference type="PANTHER" id="PTHR23061:SF12">
    <property type="entry name" value="DNA POLYMERASE ALPHA SUBUNIT B"/>
    <property type="match status" value="1"/>
</dbReference>
<evidence type="ECO:0000313" key="9">
    <source>
        <dbReference type="Proteomes" id="UP000217199"/>
    </source>
</evidence>
<dbReference type="InterPro" id="IPR016722">
    <property type="entry name" value="DNA_pol_alpha_bsu"/>
</dbReference>
<evidence type="ECO:0000259" key="7">
    <source>
        <dbReference type="Pfam" id="PF22062"/>
    </source>
</evidence>
<accession>A0A286UQD0</accession>
<dbReference type="PIRSF" id="PIRSF018300">
    <property type="entry name" value="DNA_pol_alph_2"/>
    <property type="match status" value="1"/>
</dbReference>
<evidence type="ECO:0000256" key="2">
    <source>
        <dbReference type="ARBA" id="ARBA00007299"/>
    </source>
</evidence>
<keyword evidence="5" id="KW-0539">Nucleus</keyword>
<dbReference type="FunCoup" id="A0A286UQD0">
    <property type="interactions" value="162"/>
</dbReference>
<evidence type="ECO:0000256" key="1">
    <source>
        <dbReference type="ARBA" id="ARBA00004123"/>
    </source>
</evidence>
<dbReference type="InParanoid" id="A0A286UQD0"/>
<sequence>MADEIQKVLLQRLPDLQDNGELLKECVSICELYNLEADDLYYKLEVKLFNSLQRGETRRPLTREDVEAVKSELMASLNSKRARELPRRNDIGGIKRNEMLLSMMRRSAHGVSKHTLSQPARSVLLNAEFKGPSESDREERRYKYMYEKISDRSEVLDERIDEFGEMIRGLLDETELSDPSSTSEEDVVVVGRICGDAENPSLKLTDGSVFLESSRMMGAGARVPLHFSPTVKLRGMNLGVSSITLFPGEIVALKGRNGGGGTFVVDEILGIPALNVSSEPAHHKGFTMAMTCGPYSKDRKPDSKEIFLDFSDFKAFLNKMSSLKPSVILLLGPFIDALHPLVKSGDLEQFPDDIFEEHFRKPIDKFLETSKSTLVLIQPGIRDLLSDHPVFPQRELDIVSKFENRRNIRTIPNPCRFSINGVTFGSTSVDVLLHMRNNEFTQRGVATEPLPLVHPEAGAPDLWTNMCKHLLVQRSFYPIFPAPVELSSDVNLDISHSAGLRMDPGSEEYAPDVLFLPSKFKQFKKIVDSTWAINSSFLSKGKYALLTMQDTSRENLVKAMNWEIVDL</sequence>
<dbReference type="AlphaFoldDB" id="A0A286UQD0"/>
<feature type="domain" description="DNA polymerase alpha subunit B OB" evidence="7">
    <location>
        <begin position="153"/>
        <end position="269"/>
    </location>
</feature>
<dbReference type="GO" id="GO:0003677">
    <property type="term" value="F:DNA binding"/>
    <property type="evidence" value="ECO:0007669"/>
    <property type="project" value="InterPro"/>
</dbReference>
<dbReference type="OrthoDB" id="336885at2759"/>
<organism evidence="8 9">
    <name type="scientific">Pyrrhoderma noxium</name>
    <dbReference type="NCBI Taxonomy" id="2282107"/>
    <lineage>
        <taxon>Eukaryota</taxon>
        <taxon>Fungi</taxon>
        <taxon>Dikarya</taxon>
        <taxon>Basidiomycota</taxon>
        <taxon>Agaricomycotina</taxon>
        <taxon>Agaricomycetes</taxon>
        <taxon>Hymenochaetales</taxon>
        <taxon>Hymenochaetaceae</taxon>
        <taxon>Pyrrhoderma</taxon>
    </lineage>
</organism>
<evidence type="ECO:0000259" key="6">
    <source>
        <dbReference type="Pfam" id="PF04042"/>
    </source>
</evidence>
<dbReference type="GO" id="GO:0005658">
    <property type="term" value="C:alpha DNA polymerase:primase complex"/>
    <property type="evidence" value="ECO:0007669"/>
    <property type="project" value="TreeGrafter"/>
</dbReference>
<reference evidence="8 9" key="1">
    <citation type="journal article" date="2017" name="Mol. Ecol.">
        <title>Comparative and population genomic landscape of Phellinus noxius: A hypervariable fungus causing root rot in trees.</title>
        <authorList>
            <person name="Chung C.L."/>
            <person name="Lee T.J."/>
            <person name="Akiba M."/>
            <person name="Lee H.H."/>
            <person name="Kuo T.H."/>
            <person name="Liu D."/>
            <person name="Ke H.M."/>
            <person name="Yokoi T."/>
            <person name="Roa M.B."/>
            <person name="Lu M.J."/>
            <person name="Chang Y.Y."/>
            <person name="Ann P.J."/>
            <person name="Tsai J.N."/>
            <person name="Chen C.Y."/>
            <person name="Tzean S.S."/>
            <person name="Ota Y."/>
            <person name="Hattori T."/>
            <person name="Sahashi N."/>
            <person name="Liou R.F."/>
            <person name="Kikuchi T."/>
            <person name="Tsai I.J."/>
        </authorList>
    </citation>
    <scope>NUCLEOTIDE SEQUENCE [LARGE SCALE GENOMIC DNA]</scope>
    <source>
        <strain evidence="8 9">FFPRI411160</strain>
    </source>
</reference>
<comment type="similarity">
    <text evidence="2">Belongs to the DNA polymerase alpha subunit B family.</text>
</comment>
<comment type="subcellular location">
    <subcellularLocation>
        <location evidence="1">Nucleus</location>
    </subcellularLocation>
</comment>
<dbReference type="STRING" id="2282107.A0A286UQD0"/>
<keyword evidence="4" id="KW-0235">DNA replication</keyword>
<dbReference type="Gene3D" id="3.60.21.60">
    <property type="match status" value="2"/>
</dbReference>
<dbReference type="Pfam" id="PF22062">
    <property type="entry name" value="OB_DPOA2"/>
    <property type="match status" value="1"/>
</dbReference>
<dbReference type="EMBL" id="NBII01000002">
    <property type="protein sequence ID" value="PAV21803.1"/>
    <property type="molecule type" value="Genomic_DNA"/>
</dbReference>
<name>A0A286UQD0_9AGAM</name>
<gene>
    <name evidence="8" type="ORF">PNOK_0176000</name>
</gene>
<dbReference type="Proteomes" id="UP000217199">
    <property type="component" value="Unassembled WGS sequence"/>
</dbReference>
<dbReference type="GO" id="GO:0006270">
    <property type="term" value="P:DNA replication initiation"/>
    <property type="evidence" value="ECO:0007669"/>
    <property type="project" value="TreeGrafter"/>
</dbReference>
<protein>
    <recommendedName>
        <fullName evidence="3">DNA polymerase alpha subunit B</fullName>
    </recommendedName>
</protein>
<evidence type="ECO:0000256" key="4">
    <source>
        <dbReference type="ARBA" id="ARBA00022705"/>
    </source>
</evidence>
<evidence type="ECO:0000313" key="8">
    <source>
        <dbReference type="EMBL" id="PAV21803.1"/>
    </source>
</evidence>
<evidence type="ECO:0000256" key="5">
    <source>
        <dbReference type="ARBA" id="ARBA00023242"/>
    </source>
</evidence>
<evidence type="ECO:0000256" key="3">
    <source>
        <dbReference type="ARBA" id="ARBA00018596"/>
    </source>
</evidence>
<dbReference type="PANTHER" id="PTHR23061">
    <property type="entry name" value="DNA POLYMERASE 2 ALPHA 70 KDA SUBUNIT"/>
    <property type="match status" value="1"/>
</dbReference>
<proteinExistence type="inferred from homology"/>
<feature type="domain" description="DNA polymerase alpha/delta/epsilon subunit B" evidence="6">
    <location>
        <begin position="290"/>
        <end position="525"/>
    </location>
</feature>
<dbReference type="InterPro" id="IPR007185">
    <property type="entry name" value="DNA_pol_a/d/e_bsu"/>
</dbReference>
<dbReference type="InterPro" id="IPR054300">
    <property type="entry name" value="OB_DPOA2"/>
</dbReference>
<comment type="caution">
    <text evidence="8">The sequence shown here is derived from an EMBL/GenBank/DDBJ whole genome shotgun (WGS) entry which is preliminary data.</text>
</comment>